<dbReference type="AlphaFoldDB" id="A0A0L6UYB7"/>
<comment type="caution">
    <text evidence="2">The sequence shown here is derived from an EMBL/GenBank/DDBJ whole genome shotgun (WGS) entry which is preliminary data.</text>
</comment>
<dbReference type="EMBL" id="LAVV01008183">
    <property type="protein sequence ID" value="KNZ53528.1"/>
    <property type="molecule type" value="Genomic_DNA"/>
</dbReference>
<keyword evidence="3" id="KW-1185">Reference proteome</keyword>
<dbReference type="VEuPathDB" id="FungiDB:VP01_3212g2"/>
<evidence type="ECO:0000313" key="3">
    <source>
        <dbReference type="Proteomes" id="UP000037035"/>
    </source>
</evidence>
<proteinExistence type="predicted"/>
<gene>
    <name evidence="2" type="ORF">VP01_3212g2</name>
</gene>
<evidence type="ECO:0000313" key="2">
    <source>
        <dbReference type="EMBL" id="KNZ53528.1"/>
    </source>
</evidence>
<sequence length="350" mass="38416">MSCTPSNNPRRRSTTRPIGFKASGSVFMFFNEREKVRQARGGASPSTGIPEPVNRVRSGGVTFQDPFGEGKVGCKKKKKKIWECALLRRSRAHSDPGPAAADPLIHNVEGAGPSGVCSSLPHDGARGTTAFPLKQPRSSLGGILPACETDFYDGSPKIWKQSKRFFCDETVFNRQRESVIKLEEELKIWLESLALKSRSARDRFNGKILKAQQPSSDPNISVAPLRIATKVKPIPFAGKSDAQNHAGVHSYLSNIRLDYELERANQVHLSIPSFQRVRRSESQRSFTAPSEEINGRESSARLVSAWSSDTLSLLAAENPENYDPETRSPPGSAGEENLSICISARELGLN</sequence>
<reference evidence="2 3" key="1">
    <citation type="submission" date="2015-08" db="EMBL/GenBank/DDBJ databases">
        <title>Next Generation Sequencing and Analysis of the Genome of Puccinia sorghi L Schw, the Causal Agent of Maize Common Rust.</title>
        <authorList>
            <person name="Rochi L."/>
            <person name="Burguener G."/>
            <person name="Darino M."/>
            <person name="Turjanski A."/>
            <person name="Kreff E."/>
            <person name="Dieguez M.J."/>
            <person name="Sacco F."/>
        </authorList>
    </citation>
    <scope>NUCLEOTIDE SEQUENCE [LARGE SCALE GENOMIC DNA]</scope>
    <source>
        <strain evidence="2 3">RO10H11247</strain>
    </source>
</reference>
<dbReference type="OrthoDB" id="2499626at2759"/>
<feature type="region of interest" description="Disordered" evidence="1">
    <location>
        <begin position="316"/>
        <end position="337"/>
    </location>
</feature>
<dbReference type="Proteomes" id="UP000037035">
    <property type="component" value="Unassembled WGS sequence"/>
</dbReference>
<organism evidence="2 3">
    <name type="scientific">Puccinia sorghi</name>
    <dbReference type="NCBI Taxonomy" id="27349"/>
    <lineage>
        <taxon>Eukaryota</taxon>
        <taxon>Fungi</taxon>
        <taxon>Dikarya</taxon>
        <taxon>Basidiomycota</taxon>
        <taxon>Pucciniomycotina</taxon>
        <taxon>Pucciniomycetes</taxon>
        <taxon>Pucciniales</taxon>
        <taxon>Pucciniaceae</taxon>
        <taxon>Puccinia</taxon>
    </lineage>
</organism>
<evidence type="ECO:0000256" key="1">
    <source>
        <dbReference type="SAM" id="MobiDB-lite"/>
    </source>
</evidence>
<protein>
    <submittedName>
        <fullName evidence="2">Uncharacterized protein</fullName>
    </submittedName>
</protein>
<name>A0A0L6UYB7_9BASI</name>
<feature type="region of interest" description="Disordered" evidence="1">
    <location>
        <begin position="38"/>
        <end position="62"/>
    </location>
</feature>
<feature type="region of interest" description="Disordered" evidence="1">
    <location>
        <begin position="280"/>
        <end position="299"/>
    </location>
</feature>
<accession>A0A0L6UYB7</accession>